<dbReference type="Gene3D" id="1.10.1240.60">
    <property type="match status" value="1"/>
</dbReference>
<dbReference type="PROSITE" id="PS50132">
    <property type="entry name" value="RGS"/>
    <property type="match status" value="1"/>
</dbReference>
<dbReference type="InterPro" id="IPR040759">
    <property type="entry name" value="RGS_DHEX"/>
</dbReference>
<accession>B3RMN5</accession>
<dbReference type="SMART" id="SM01224">
    <property type="entry name" value="G_gamma"/>
    <property type="match status" value="1"/>
</dbReference>
<dbReference type="Gene3D" id="1.10.167.10">
    <property type="entry name" value="Regulator of G-protein Signalling 4, domain 2"/>
    <property type="match status" value="1"/>
</dbReference>
<dbReference type="InterPro" id="IPR036390">
    <property type="entry name" value="WH_DNA-bd_sf"/>
</dbReference>
<keyword evidence="1" id="KW-0734">Signal transduction inhibitor</keyword>
<sequence>MQNPVTGLAVKTRKLFLASIPSVFTVEAVHLASMFARYGYIYPAHETRQPFAIKYDNTFYRFQIIFNRHLICGLPELLQLTCLITAALVKLQSQLEYNWNSVISKAKEEERKDKLRNKAERSLSYSEQRCFWRVRQPPSYDANMSEAGFRRLNSTAEALRKMIEGCAMKVSKGVESVINNCEKYKDYDPFLPTTRTSNPWITDKITEWNLNSVNATVLHKRRVLLWAVSLADLLRDDIGVTNFIEFASNEHSEENINFWLDCENLIHHTPMALVPSVVHDIYGRYLTPSSPQQINIDASYIRNIDKSLYDPNKWILIDIQKKIYYLMERNSYRRFIESEEYQSILESAIEVRPRKKYDFLIYYNLNLFQLYLIQAVIIPEEW</sequence>
<dbReference type="PRINTS" id="PR01301">
    <property type="entry name" value="RGSPROTEIN"/>
</dbReference>
<dbReference type="SMART" id="SM00315">
    <property type="entry name" value="RGS"/>
    <property type="match status" value="1"/>
</dbReference>
<dbReference type="InterPro" id="IPR044926">
    <property type="entry name" value="RGS_subdomain_2"/>
</dbReference>
<proteinExistence type="predicted"/>
<dbReference type="GO" id="GO:0005096">
    <property type="term" value="F:GTPase activator activity"/>
    <property type="evidence" value="ECO:0000318"/>
    <property type="project" value="GO_Central"/>
</dbReference>
<dbReference type="STRING" id="10228.B3RMN5"/>
<dbReference type="PANTHER" id="PTHR45746">
    <property type="entry name" value="LP21163P"/>
    <property type="match status" value="1"/>
</dbReference>
<dbReference type="RefSeq" id="XP_002109716.1">
    <property type="nucleotide sequence ID" value="XM_002109680.1"/>
</dbReference>
<dbReference type="KEGG" id="tad:TRIADDRAFT_52866"/>
<dbReference type="InterPro" id="IPR036388">
    <property type="entry name" value="WH-like_DNA-bd_sf"/>
</dbReference>
<dbReference type="eggNOG" id="KOG3589">
    <property type="taxonomic scope" value="Eukaryota"/>
</dbReference>
<organism evidence="3 4">
    <name type="scientific">Trichoplax adhaerens</name>
    <name type="common">Trichoplax reptans</name>
    <dbReference type="NCBI Taxonomy" id="10228"/>
    <lineage>
        <taxon>Eukaryota</taxon>
        <taxon>Metazoa</taxon>
        <taxon>Placozoa</taxon>
        <taxon>Uniplacotomia</taxon>
        <taxon>Trichoplacea</taxon>
        <taxon>Trichoplacidae</taxon>
        <taxon>Trichoplax</taxon>
    </lineage>
</organism>
<dbReference type="InterPro" id="IPR015898">
    <property type="entry name" value="G-protein_gamma-like_dom"/>
</dbReference>
<dbReference type="AlphaFoldDB" id="B3RMN5"/>
<dbReference type="SUPFAM" id="SSF48670">
    <property type="entry name" value="Transducin (heterotrimeric G protein), gamma chain"/>
    <property type="match status" value="1"/>
</dbReference>
<protein>
    <recommendedName>
        <fullName evidence="2">RGS domain-containing protein</fullName>
    </recommendedName>
</protein>
<dbReference type="CTD" id="6750931"/>
<name>B3RMN5_TRIAD</name>
<dbReference type="OrthoDB" id="196547at2759"/>
<dbReference type="GO" id="GO:0007186">
    <property type="term" value="P:G protein-coupled receptor signaling pathway"/>
    <property type="evidence" value="ECO:0000318"/>
    <property type="project" value="GO_Central"/>
</dbReference>
<keyword evidence="4" id="KW-1185">Reference proteome</keyword>
<evidence type="ECO:0000313" key="4">
    <source>
        <dbReference type="Proteomes" id="UP000009022"/>
    </source>
</evidence>
<dbReference type="Proteomes" id="UP000009022">
    <property type="component" value="Unassembled WGS sequence"/>
</dbReference>
<dbReference type="PANTHER" id="PTHR45746:SF6">
    <property type="entry name" value="LP21163P"/>
    <property type="match status" value="1"/>
</dbReference>
<dbReference type="InterPro" id="IPR016137">
    <property type="entry name" value="RGS"/>
</dbReference>
<dbReference type="InterPro" id="IPR047017">
    <property type="entry name" value="RGS6/7/9/11_DHEX_sf"/>
</dbReference>
<dbReference type="GO" id="GO:0008277">
    <property type="term" value="P:regulation of G protein-coupled receptor signaling pathway"/>
    <property type="evidence" value="ECO:0007669"/>
    <property type="project" value="InterPro"/>
</dbReference>
<dbReference type="Gene3D" id="1.10.10.10">
    <property type="entry name" value="Winged helix-like DNA-binding domain superfamily/Winged helix DNA-binding domain"/>
    <property type="match status" value="1"/>
</dbReference>
<reference evidence="3 4" key="1">
    <citation type="journal article" date="2008" name="Nature">
        <title>The Trichoplax genome and the nature of placozoans.</title>
        <authorList>
            <person name="Srivastava M."/>
            <person name="Begovic E."/>
            <person name="Chapman J."/>
            <person name="Putnam N.H."/>
            <person name="Hellsten U."/>
            <person name="Kawashima T."/>
            <person name="Kuo A."/>
            <person name="Mitros T."/>
            <person name="Salamov A."/>
            <person name="Carpenter M.L."/>
            <person name="Signorovitch A.Y."/>
            <person name="Moreno M.A."/>
            <person name="Kamm K."/>
            <person name="Grimwood J."/>
            <person name="Schmutz J."/>
            <person name="Shapiro H."/>
            <person name="Grigoriev I.V."/>
            <person name="Buss L.W."/>
            <person name="Schierwater B."/>
            <person name="Dellaporta S.L."/>
            <person name="Rokhsar D.S."/>
        </authorList>
    </citation>
    <scope>NUCLEOTIDE SEQUENCE [LARGE SCALE GENOMIC DNA]</scope>
    <source>
        <strain evidence="3 4">Grell-BS-1999</strain>
    </source>
</reference>
<dbReference type="HOGENOM" id="CLU_724292_0_0_1"/>
<dbReference type="SUPFAM" id="SSF46785">
    <property type="entry name" value="Winged helix' DNA-binding domain"/>
    <property type="match status" value="1"/>
</dbReference>
<dbReference type="InterPro" id="IPR036284">
    <property type="entry name" value="GGL_sf"/>
</dbReference>
<dbReference type="InterPro" id="IPR036305">
    <property type="entry name" value="RGS_sf"/>
</dbReference>
<dbReference type="GeneID" id="6750931"/>
<dbReference type="Pfam" id="PF18148">
    <property type="entry name" value="RGS_DHEX"/>
    <property type="match status" value="1"/>
</dbReference>
<dbReference type="InterPro" id="IPR047016">
    <property type="entry name" value="RGS6/7/9/11"/>
</dbReference>
<gene>
    <name evidence="3" type="ORF">TRIADDRAFT_52866</name>
</gene>
<dbReference type="GO" id="GO:0005737">
    <property type="term" value="C:cytoplasm"/>
    <property type="evidence" value="ECO:0000318"/>
    <property type="project" value="GO_Central"/>
</dbReference>
<dbReference type="PhylomeDB" id="B3RMN5"/>
<dbReference type="InParanoid" id="B3RMN5"/>
<feature type="domain" description="RGS" evidence="2">
    <location>
        <begin position="229"/>
        <end position="345"/>
    </location>
</feature>
<dbReference type="FunCoup" id="B3RMN5">
    <property type="interactions" value="659"/>
</dbReference>
<dbReference type="SUPFAM" id="SSF48097">
    <property type="entry name" value="Regulator of G-protein signaling, RGS"/>
    <property type="match status" value="1"/>
</dbReference>
<dbReference type="SMART" id="SM00224">
    <property type="entry name" value="GGL"/>
    <property type="match status" value="1"/>
</dbReference>
<dbReference type="Pfam" id="PF00631">
    <property type="entry name" value="G-gamma"/>
    <property type="match status" value="1"/>
</dbReference>
<dbReference type="OMA" id="CCLTHER"/>
<dbReference type="GO" id="GO:0009968">
    <property type="term" value="P:negative regulation of signal transduction"/>
    <property type="evidence" value="ECO:0007669"/>
    <property type="project" value="UniProtKB-KW"/>
</dbReference>
<evidence type="ECO:0000256" key="1">
    <source>
        <dbReference type="ARBA" id="ARBA00022700"/>
    </source>
</evidence>
<dbReference type="EMBL" id="DS985242">
    <property type="protein sequence ID" value="EDV27882.1"/>
    <property type="molecule type" value="Genomic_DNA"/>
</dbReference>
<dbReference type="Pfam" id="PF00615">
    <property type="entry name" value="RGS"/>
    <property type="match status" value="1"/>
</dbReference>
<evidence type="ECO:0000313" key="3">
    <source>
        <dbReference type="EMBL" id="EDV27882.1"/>
    </source>
</evidence>
<evidence type="ECO:0000259" key="2">
    <source>
        <dbReference type="PROSITE" id="PS50132"/>
    </source>
</evidence>